<name>A0A0K9PY32_ZOSMR</name>
<keyword evidence="5" id="KW-1185">Reference proteome</keyword>
<accession>A0A0K9PY32</accession>
<keyword evidence="2" id="KW-0833">Ubl conjugation pathway</keyword>
<dbReference type="PANTHER" id="PTHR10706:SF130">
    <property type="entry name" value="F-BOX ONLY PROTEIN 31"/>
    <property type="match status" value="1"/>
</dbReference>
<dbReference type="OrthoDB" id="3219396at2759"/>
<evidence type="ECO:0000256" key="2">
    <source>
        <dbReference type="ARBA" id="ARBA00022786"/>
    </source>
</evidence>
<organism evidence="4 5">
    <name type="scientific">Zostera marina</name>
    <name type="common">Eelgrass</name>
    <dbReference type="NCBI Taxonomy" id="29655"/>
    <lineage>
        <taxon>Eukaryota</taxon>
        <taxon>Viridiplantae</taxon>
        <taxon>Streptophyta</taxon>
        <taxon>Embryophyta</taxon>
        <taxon>Tracheophyta</taxon>
        <taxon>Spermatophyta</taxon>
        <taxon>Magnoliopsida</taxon>
        <taxon>Liliopsida</taxon>
        <taxon>Zosteraceae</taxon>
        <taxon>Zostera</taxon>
    </lineage>
</organism>
<sequence length="441" mass="49971">MEDDSRINRGKSVSHMEKATMEMDSVTSANHESPWVQHTINQISTKISNMHHPFSSDDESKPPISISISISNVLPDDMLEKILSYVPLASLFRLASVCKKWHEIVKCRRFQCNFSAITIWQKPWYYMSTSDEATGGYTYDSTLGKWYGGIHLPCIETSNWFISSSCGLVCFMDNESRTRIYVCNPITKRWRGLVIPSGEACSDYSSLAIHVDRSSTHSYQVAVTKSKQVGDDFLQCEFSIVVYNSETRSWGSLVREVFSQWRGGSESVICNGKLYCLIVSVGVVGHAELRHRLILFDISSTRCSLYSSLLANSIQVPCPLTCGRLMNLRDKLVMVGGIGKQNRLDIIKGIGIWVLDNKMEWIEVGRMPHRFFQGFGELDDVFASSGSADLIYIQSFGAPTLLVFDMNQKQWKWSQKCPVAKRFPLQLFNGFCFEPRLDVFP</sequence>
<dbReference type="Proteomes" id="UP000036987">
    <property type="component" value="Unassembled WGS sequence"/>
</dbReference>
<dbReference type="InterPro" id="IPR011043">
    <property type="entry name" value="Gal_Oxase/kelch_b-propeller"/>
</dbReference>
<dbReference type="SUPFAM" id="SSF81383">
    <property type="entry name" value="F-box domain"/>
    <property type="match status" value="1"/>
</dbReference>
<dbReference type="Pfam" id="PF00646">
    <property type="entry name" value="F-box"/>
    <property type="match status" value="1"/>
</dbReference>
<dbReference type="SUPFAM" id="SSF50965">
    <property type="entry name" value="Galactose oxidase, central domain"/>
    <property type="match status" value="1"/>
</dbReference>
<dbReference type="Gene3D" id="1.20.1280.50">
    <property type="match status" value="1"/>
</dbReference>
<protein>
    <submittedName>
        <fullName evidence="4">F-box family protein</fullName>
    </submittedName>
</protein>
<dbReference type="PROSITE" id="PS50181">
    <property type="entry name" value="FBOX"/>
    <property type="match status" value="1"/>
</dbReference>
<reference evidence="5" key="1">
    <citation type="journal article" date="2016" name="Nature">
        <title>The genome of the seagrass Zostera marina reveals angiosperm adaptation to the sea.</title>
        <authorList>
            <person name="Olsen J.L."/>
            <person name="Rouze P."/>
            <person name="Verhelst B."/>
            <person name="Lin Y.-C."/>
            <person name="Bayer T."/>
            <person name="Collen J."/>
            <person name="Dattolo E."/>
            <person name="De Paoli E."/>
            <person name="Dittami S."/>
            <person name="Maumus F."/>
            <person name="Michel G."/>
            <person name="Kersting A."/>
            <person name="Lauritano C."/>
            <person name="Lohaus R."/>
            <person name="Toepel M."/>
            <person name="Tonon T."/>
            <person name="Vanneste K."/>
            <person name="Amirebrahimi M."/>
            <person name="Brakel J."/>
            <person name="Bostroem C."/>
            <person name="Chovatia M."/>
            <person name="Grimwood J."/>
            <person name="Jenkins J.W."/>
            <person name="Jueterbock A."/>
            <person name="Mraz A."/>
            <person name="Stam W.T."/>
            <person name="Tice H."/>
            <person name="Bornberg-Bauer E."/>
            <person name="Green P.J."/>
            <person name="Pearson G.A."/>
            <person name="Procaccini G."/>
            <person name="Duarte C.M."/>
            <person name="Schmutz J."/>
            <person name="Reusch T.B.H."/>
            <person name="Van de Peer Y."/>
        </authorList>
    </citation>
    <scope>NUCLEOTIDE SEQUENCE [LARGE SCALE GENOMIC DNA]</scope>
    <source>
        <strain evidence="5">cv. Finnish</strain>
    </source>
</reference>
<dbReference type="AlphaFoldDB" id="A0A0K9PY32"/>
<evidence type="ECO:0000256" key="1">
    <source>
        <dbReference type="ARBA" id="ARBA00004906"/>
    </source>
</evidence>
<dbReference type="SMART" id="SM00256">
    <property type="entry name" value="FBOX"/>
    <property type="match status" value="1"/>
</dbReference>
<dbReference type="InterPro" id="IPR056592">
    <property type="entry name" value="Beta-prop_At3g26010-like"/>
</dbReference>
<dbReference type="OMA" id="IWCLKEG"/>
<dbReference type="FunFam" id="1.20.1280.50:FF:000030">
    <property type="entry name" value="F-box/kelch-repeat protein At3g61590"/>
    <property type="match status" value="1"/>
</dbReference>
<dbReference type="Gene3D" id="2.120.10.80">
    <property type="entry name" value="Kelch-type beta propeller"/>
    <property type="match status" value="1"/>
</dbReference>
<dbReference type="InterPro" id="IPR045048">
    <property type="entry name" value="FBXO31/39"/>
</dbReference>
<evidence type="ECO:0000259" key="3">
    <source>
        <dbReference type="PROSITE" id="PS50181"/>
    </source>
</evidence>
<comment type="pathway">
    <text evidence="1">Protein modification; protein ubiquitination.</text>
</comment>
<dbReference type="InterPro" id="IPR015915">
    <property type="entry name" value="Kelch-typ_b-propeller"/>
</dbReference>
<gene>
    <name evidence="4" type="ORF">ZOSMA_13G00470</name>
</gene>
<dbReference type="InterPro" id="IPR001810">
    <property type="entry name" value="F-box_dom"/>
</dbReference>
<evidence type="ECO:0000313" key="4">
    <source>
        <dbReference type="EMBL" id="KMZ73844.1"/>
    </source>
</evidence>
<evidence type="ECO:0000313" key="5">
    <source>
        <dbReference type="Proteomes" id="UP000036987"/>
    </source>
</evidence>
<proteinExistence type="predicted"/>
<dbReference type="PANTHER" id="PTHR10706">
    <property type="entry name" value="F-BOX FAMILY PROTEIN"/>
    <property type="match status" value="1"/>
</dbReference>
<feature type="domain" description="F-box" evidence="3">
    <location>
        <begin position="68"/>
        <end position="123"/>
    </location>
</feature>
<dbReference type="InterPro" id="IPR036047">
    <property type="entry name" value="F-box-like_dom_sf"/>
</dbReference>
<comment type="caution">
    <text evidence="4">The sequence shown here is derived from an EMBL/GenBank/DDBJ whole genome shotgun (WGS) entry which is preliminary data.</text>
</comment>
<dbReference type="EMBL" id="LFYR01000514">
    <property type="protein sequence ID" value="KMZ73844.1"/>
    <property type="molecule type" value="Genomic_DNA"/>
</dbReference>
<dbReference type="CDD" id="cd22157">
    <property type="entry name" value="F-box_AtFBW1-like"/>
    <property type="match status" value="1"/>
</dbReference>
<dbReference type="Pfam" id="PF24750">
    <property type="entry name" value="b-prop_At3g26010-like"/>
    <property type="match status" value="1"/>
</dbReference>